<dbReference type="AlphaFoldDB" id="A0A1G4B888"/>
<keyword evidence="2" id="KW-1185">Reference proteome</keyword>
<dbReference type="Proteomes" id="UP000176998">
    <property type="component" value="Unassembled WGS sequence"/>
</dbReference>
<dbReference type="EMBL" id="MJBS01000055">
    <property type="protein sequence ID" value="OHE97594.1"/>
    <property type="molecule type" value="Genomic_DNA"/>
</dbReference>
<protein>
    <submittedName>
        <fullName evidence="1">Uncharacterized protein</fullName>
    </submittedName>
</protein>
<gene>
    <name evidence="1" type="ORF">CORC01_07009</name>
</gene>
<accession>A0A1G4B888</accession>
<comment type="caution">
    <text evidence="1">The sequence shown here is derived from an EMBL/GenBank/DDBJ whole genome shotgun (WGS) entry which is preliminary data.</text>
</comment>
<reference evidence="1 2" key="1">
    <citation type="submission" date="2016-09" db="EMBL/GenBank/DDBJ databases">
        <authorList>
            <person name="Capua I."/>
            <person name="De Benedictis P."/>
            <person name="Joannis T."/>
            <person name="Lombin L.H."/>
            <person name="Cattoli G."/>
        </authorList>
    </citation>
    <scope>NUCLEOTIDE SEQUENCE [LARGE SCALE GENOMIC DNA]</scope>
    <source>
        <strain evidence="1 2">IMI 309357</strain>
    </source>
</reference>
<dbReference type="RefSeq" id="XP_022474747.1">
    <property type="nucleotide sequence ID" value="XM_022618647.1"/>
</dbReference>
<evidence type="ECO:0000313" key="2">
    <source>
        <dbReference type="Proteomes" id="UP000176998"/>
    </source>
</evidence>
<evidence type="ECO:0000313" key="1">
    <source>
        <dbReference type="EMBL" id="OHE97594.1"/>
    </source>
</evidence>
<proteinExistence type="predicted"/>
<organism evidence="1 2">
    <name type="scientific">Colletotrichum orchidophilum</name>
    <dbReference type="NCBI Taxonomy" id="1209926"/>
    <lineage>
        <taxon>Eukaryota</taxon>
        <taxon>Fungi</taxon>
        <taxon>Dikarya</taxon>
        <taxon>Ascomycota</taxon>
        <taxon>Pezizomycotina</taxon>
        <taxon>Sordariomycetes</taxon>
        <taxon>Hypocreomycetidae</taxon>
        <taxon>Glomerellales</taxon>
        <taxon>Glomerellaceae</taxon>
        <taxon>Colletotrichum</taxon>
    </lineage>
</organism>
<dbReference type="GeneID" id="34560157"/>
<sequence>MHDEACLAALEFWLRLQSPAELHLPDKRHLRRLIEYRCLVSASWSPPRIICGGTDEIIPGVRCGSCHAWWAVCDQYSSRVPESFSPADTHELLLEEGVNEYWMFSKDNRRAPQALFTGDDPTNGLDGLLTCHLPGLWDVGSGCCGP</sequence>
<name>A0A1G4B888_9PEZI</name>